<evidence type="ECO:0000259" key="6">
    <source>
        <dbReference type="SMART" id="SM00062"/>
    </source>
</evidence>
<accession>A0AAW9K2A5</accession>
<dbReference type="EMBL" id="JAVBVO010000002">
    <property type="protein sequence ID" value="MDZ5757562.1"/>
    <property type="molecule type" value="Genomic_DNA"/>
</dbReference>
<dbReference type="GO" id="GO:0030313">
    <property type="term" value="C:cell envelope"/>
    <property type="evidence" value="ECO:0007669"/>
    <property type="project" value="UniProtKB-SubCell"/>
</dbReference>
<dbReference type="Pfam" id="PF00497">
    <property type="entry name" value="SBP_bac_3"/>
    <property type="match status" value="1"/>
</dbReference>
<feature type="signal peptide" evidence="5">
    <location>
        <begin position="1"/>
        <end position="20"/>
    </location>
</feature>
<organism evidence="7 8">
    <name type="scientific">Carnobacterium maltaromaticum</name>
    <name type="common">Carnobacterium piscicola</name>
    <dbReference type="NCBI Taxonomy" id="2751"/>
    <lineage>
        <taxon>Bacteria</taxon>
        <taxon>Bacillati</taxon>
        <taxon>Bacillota</taxon>
        <taxon>Bacilli</taxon>
        <taxon>Lactobacillales</taxon>
        <taxon>Carnobacteriaceae</taxon>
        <taxon>Carnobacterium</taxon>
    </lineage>
</organism>
<name>A0AAW9K2A5_CARML</name>
<evidence type="ECO:0000313" key="8">
    <source>
        <dbReference type="Proteomes" id="UP001290462"/>
    </source>
</evidence>
<dbReference type="RefSeq" id="WP_010054422.1">
    <property type="nucleotide sequence ID" value="NZ_CAJGUR010000006.1"/>
</dbReference>
<dbReference type="PANTHER" id="PTHR35936">
    <property type="entry name" value="MEMBRANE-BOUND LYTIC MUREIN TRANSGLYCOSYLASE F"/>
    <property type="match status" value="1"/>
</dbReference>
<dbReference type="AlphaFoldDB" id="A0AAW9K2A5"/>
<dbReference type="PROSITE" id="PS01039">
    <property type="entry name" value="SBP_BACTERIAL_3"/>
    <property type="match status" value="1"/>
</dbReference>
<comment type="similarity">
    <text evidence="2 4">Belongs to the bacterial solute-binding protein 3 family.</text>
</comment>
<sequence length="290" mass="31932">MKKKSSWLVISFIALSLVVAGCTGGNSDKATSADKKEKNGWEQIKEKGVLTVATSGTLFPTSYYAKDEKELTGYEVEIVKEIAKRLDVKVKFVEMGFDGMLSAINSGQVDTAANNIDLSDKRKEKFAFSEPYKYSFASMVVRKSDQSGIHSLEDLKGKKSAGAATTTYMKIAEKFGAESVVYDNVTNDQYLLDVANGRTDVILNDYYLQKMATEALPEIPVEINPGLFYNPSQAGLVMKKENTELKTKVDDAITEMKKDGTLKKLSEQFFGGADVSKEADVKITKVVEVE</sequence>
<feature type="domain" description="Solute-binding protein family 3/N-terminal" evidence="6">
    <location>
        <begin position="49"/>
        <end position="273"/>
    </location>
</feature>
<feature type="chain" id="PRO_5043387395" evidence="5">
    <location>
        <begin position="21"/>
        <end position="290"/>
    </location>
</feature>
<dbReference type="PROSITE" id="PS51257">
    <property type="entry name" value="PROKAR_LIPOPROTEIN"/>
    <property type="match status" value="1"/>
</dbReference>
<evidence type="ECO:0000256" key="4">
    <source>
        <dbReference type="RuleBase" id="RU003744"/>
    </source>
</evidence>
<keyword evidence="3 5" id="KW-0732">Signal</keyword>
<proteinExistence type="inferred from homology"/>
<evidence type="ECO:0000256" key="2">
    <source>
        <dbReference type="ARBA" id="ARBA00010333"/>
    </source>
</evidence>
<evidence type="ECO:0000256" key="3">
    <source>
        <dbReference type="ARBA" id="ARBA00022729"/>
    </source>
</evidence>
<dbReference type="SMART" id="SM00062">
    <property type="entry name" value="PBPb"/>
    <property type="match status" value="1"/>
</dbReference>
<dbReference type="SUPFAM" id="SSF53850">
    <property type="entry name" value="Periplasmic binding protein-like II"/>
    <property type="match status" value="1"/>
</dbReference>
<dbReference type="Proteomes" id="UP001290462">
    <property type="component" value="Unassembled WGS sequence"/>
</dbReference>
<dbReference type="PANTHER" id="PTHR35936:SF34">
    <property type="entry name" value="ABC TRANSPORTER EXTRACELLULAR-BINDING PROTEIN YCKB-RELATED"/>
    <property type="match status" value="1"/>
</dbReference>
<dbReference type="InterPro" id="IPR018313">
    <property type="entry name" value="SBP_3_CS"/>
</dbReference>
<reference evidence="7" key="1">
    <citation type="submission" date="2023-08" db="EMBL/GenBank/DDBJ databases">
        <title>Genomic characterization of piscicolin 126 produced by Carnobacterium maltaromaticum CM22 strain isolated from salmon (Salmo salar).</title>
        <authorList>
            <person name="Gonzalez-Gragera E."/>
            <person name="Garcia-Lopez J.D."/>
            <person name="Teso-Perez C."/>
            <person name="Gimenez-Hernandez I."/>
            <person name="Peralta-Sanchez J.M."/>
            <person name="Valdivia E."/>
            <person name="Montalban-Lopez M."/>
            <person name="Martin-Platero A.M."/>
            <person name="Banos A."/>
            <person name="Martinez-Bueno M."/>
        </authorList>
    </citation>
    <scope>NUCLEOTIDE SEQUENCE</scope>
    <source>
        <strain evidence="7">CM22</strain>
    </source>
</reference>
<comment type="caution">
    <text evidence="7">The sequence shown here is derived from an EMBL/GenBank/DDBJ whole genome shotgun (WGS) entry which is preliminary data.</text>
</comment>
<gene>
    <name evidence="7" type="ORF">RAK27_02715</name>
</gene>
<dbReference type="Gene3D" id="3.40.190.10">
    <property type="entry name" value="Periplasmic binding protein-like II"/>
    <property type="match status" value="2"/>
</dbReference>
<evidence type="ECO:0000256" key="5">
    <source>
        <dbReference type="SAM" id="SignalP"/>
    </source>
</evidence>
<evidence type="ECO:0000256" key="1">
    <source>
        <dbReference type="ARBA" id="ARBA00004196"/>
    </source>
</evidence>
<dbReference type="InterPro" id="IPR001638">
    <property type="entry name" value="Solute-binding_3/MltF_N"/>
</dbReference>
<comment type="subcellular location">
    <subcellularLocation>
        <location evidence="1">Cell envelope</location>
    </subcellularLocation>
</comment>
<protein>
    <submittedName>
        <fullName evidence="7">Transporter substrate-binding domain-containing protein</fullName>
    </submittedName>
</protein>
<evidence type="ECO:0000313" key="7">
    <source>
        <dbReference type="EMBL" id="MDZ5757562.1"/>
    </source>
</evidence>